<feature type="chain" id="PRO_5041194147" evidence="8">
    <location>
        <begin position="23"/>
        <end position="480"/>
    </location>
</feature>
<evidence type="ECO:0000256" key="4">
    <source>
        <dbReference type="ARBA" id="ARBA00022989"/>
    </source>
</evidence>
<dbReference type="InterPro" id="IPR046756">
    <property type="entry name" value="VAS1/VOA1_TM"/>
</dbReference>
<dbReference type="PANTHER" id="PTHR12471">
    <property type="entry name" value="VACUOLAR ATP SYNTHASE SUBUNIT S1"/>
    <property type="match status" value="1"/>
</dbReference>
<dbReference type="AlphaFoldDB" id="A0A915AVB5"/>
<evidence type="ECO:0000259" key="9">
    <source>
        <dbReference type="Pfam" id="PF20520"/>
    </source>
</evidence>
<evidence type="ECO:0000256" key="5">
    <source>
        <dbReference type="ARBA" id="ARBA00023136"/>
    </source>
</evidence>
<dbReference type="Proteomes" id="UP000887569">
    <property type="component" value="Unplaced"/>
</dbReference>
<evidence type="ECO:0000256" key="1">
    <source>
        <dbReference type="ARBA" id="ARBA00004167"/>
    </source>
</evidence>
<keyword evidence="10" id="KW-1185">Reference proteome</keyword>
<feature type="signal peptide" evidence="8">
    <location>
        <begin position="1"/>
        <end position="22"/>
    </location>
</feature>
<evidence type="ECO:0000313" key="10">
    <source>
        <dbReference type="Proteomes" id="UP000887569"/>
    </source>
</evidence>
<evidence type="ECO:0000256" key="6">
    <source>
        <dbReference type="SAM" id="MobiDB-lite"/>
    </source>
</evidence>
<comment type="similarity">
    <text evidence="2">Belongs to the vacuolar ATPase subunit S1 family.</text>
</comment>
<evidence type="ECO:0000313" key="12">
    <source>
        <dbReference type="WBParaSite" id="PgR016_g130_t03"/>
    </source>
</evidence>
<keyword evidence="4 7" id="KW-1133">Transmembrane helix</keyword>
<organism evidence="10 12">
    <name type="scientific">Parascaris univalens</name>
    <name type="common">Nematode worm</name>
    <dbReference type="NCBI Taxonomy" id="6257"/>
    <lineage>
        <taxon>Eukaryota</taxon>
        <taxon>Metazoa</taxon>
        <taxon>Ecdysozoa</taxon>
        <taxon>Nematoda</taxon>
        <taxon>Chromadorea</taxon>
        <taxon>Rhabditida</taxon>
        <taxon>Spirurina</taxon>
        <taxon>Ascaridomorpha</taxon>
        <taxon>Ascaridoidea</taxon>
        <taxon>Ascarididae</taxon>
        <taxon>Parascaris</taxon>
    </lineage>
</organism>
<dbReference type="WBParaSite" id="PgR016_g130_t03">
    <property type="protein sequence ID" value="PgR016_g130_t03"/>
    <property type="gene ID" value="PgR016_g130"/>
</dbReference>
<keyword evidence="3 7" id="KW-0812">Transmembrane</keyword>
<dbReference type="GO" id="GO:0033176">
    <property type="term" value="C:proton-transporting V-type ATPase complex"/>
    <property type="evidence" value="ECO:0007669"/>
    <property type="project" value="TreeGrafter"/>
</dbReference>
<comment type="subcellular location">
    <subcellularLocation>
        <location evidence="1">Membrane</location>
        <topology evidence="1">Single-pass membrane protein</topology>
    </subcellularLocation>
</comment>
<accession>A0A915AVB5</accession>
<dbReference type="PANTHER" id="PTHR12471:SF7">
    <property type="entry name" value="V-TYPE PROTON ATPASE SUBUNIT S1"/>
    <property type="match status" value="1"/>
</dbReference>
<name>A0A915AVB5_PARUN</name>
<feature type="domain" description="V-type proton ATPase subunit S1/VOA1 transmembrane" evidence="9">
    <location>
        <begin position="431"/>
        <end position="468"/>
    </location>
</feature>
<dbReference type="Pfam" id="PF20520">
    <property type="entry name" value="Ac45-VOA1_TM"/>
    <property type="match status" value="1"/>
</dbReference>
<evidence type="ECO:0000256" key="8">
    <source>
        <dbReference type="SAM" id="SignalP"/>
    </source>
</evidence>
<evidence type="ECO:0000313" key="11">
    <source>
        <dbReference type="WBParaSite" id="PgR016_g130_t01"/>
    </source>
</evidence>
<dbReference type="GO" id="GO:0030641">
    <property type="term" value="P:regulation of cellular pH"/>
    <property type="evidence" value="ECO:0007669"/>
    <property type="project" value="TreeGrafter"/>
</dbReference>
<evidence type="ECO:0000256" key="7">
    <source>
        <dbReference type="SAM" id="Phobius"/>
    </source>
</evidence>
<dbReference type="WBParaSite" id="PgR016_g130_t01">
    <property type="protein sequence ID" value="PgR016_g130_t01"/>
    <property type="gene ID" value="PgR016_g130"/>
</dbReference>
<reference evidence="11 12" key="1">
    <citation type="submission" date="2022-11" db="UniProtKB">
        <authorList>
            <consortium name="WormBaseParasite"/>
        </authorList>
    </citation>
    <scope>IDENTIFICATION</scope>
</reference>
<keyword evidence="5 7" id="KW-0472">Membrane</keyword>
<feature type="region of interest" description="Disordered" evidence="6">
    <location>
        <begin position="166"/>
        <end position="198"/>
    </location>
</feature>
<protein>
    <submittedName>
        <fullName evidence="11 12">V-type proton ATPase subunit S1/VOA1 transmembrane domain-containing protein</fullName>
    </submittedName>
</protein>
<sequence length="480" mass="52361">MMFAAMSLICALFGLIVSGTNAAFDSILWSSLPLDGKSIEDIVASSSVSSPVVIYALTDFTLATFTHQANAFDSKPNDSPLISQIRQAEHHKAQSVDNILQISPDAVVHRIDDVVGKPLAVFQVQSWQELENLAPQVEQHLKEPFVSIISSGAAFSTKPVEKRQKRVSVSSDVNFGDEEQPPEEHRRPTGKSKPSKPFQATRAVELQMPVVLPPVNISGGGFVPTPNDLCLFYLEAINVVVMRGSTAGTAVFRNVIVDGANGTNTFNWDPSYVNCAVSNMTVGVAKFTVSVNVKTDMVAYYEQTAVFIIRAGQTIAFELTFNGSYTGYWNLVHLAMLEPLTISNVANGVFLSGDIILPANSNTSSTRYMGVESFFQYAYACSGTQAAFMNVGENLMVGIALNNVEVDLKAYYGANGRFLAFNRDVYDCVGSFSVGSWMGIICSLVLASILMFGYLMLQSVQTMDRFDDPKQKQIVINFKE</sequence>
<dbReference type="GO" id="GO:0001671">
    <property type="term" value="F:ATPase activator activity"/>
    <property type="evidence" value="ECO:0007669"/>
    <property type="project" value="TreeGrafter"/>
</dbReference>
<dbReference type="InterPro" id="IPR008388">
    <property type="entry name" value="Ac45_acc_su"/>
</dbReference>
<evidence type="ECO:0000256" key="2">
    <source>
        <dbReference type="ARBA" id="ARBA00009037"/>
    </source>
</evidence>
<keyword evidence="8" id="KW-0732">Signal</keyword>
<evidence type="ECO:0000256" key="3">
    <source>
        <dbReference type="ARBA" id="ARBA00022692"/>
    </source>
</evidence>
<proteinExistence type="inferred from homology"/>
<feature type="transmembrane region" description="Helical" evidence="7">
    <location>
        <begin position="437"/>
        <end position="457"/>
    </location>
</feature>